<comment type="similarity">
    <text evidence="2">Belongs to the GSP N family.</text>
</comment>
<accession>A0ABS5DW65</accession>
<keyword evidence="6" id="KW-0997">Cell inner membrane</keyword>
<dbReference type="EMBL" id="JAGQDG010000003">
    <property type="protein sequence ID" value="MBQ0935394.1"/>
    <property type="molecule type" value="Genomic_DNA"/>
</dbReference>
<comment type="caution">
    <text evidence="11">The sequence shown here is derived from an EMBL/GenBank/DDBJ whole genome shotgun (WGS) entry which is preliminary data.</text>
</comment>
<organism evidence="11 12">
    <name type="scientific">Ideonella paludis</name>
    <dbReference type="NCBI Taxonomy" id="1233411"/>
    <lineage>
        <taxon>Bacteria</taxon>
        <taxon>Pseudomonadati</taxon>
        <taxon>Pseudomonadota</taxon>
        <taxon>Betaproteobacteria</taxon>
        <taxon>Burkholderiales</taxon>
        <taxon>Sphaerotilaceae</taxon>
        <taxon>Ideonella</taxon>
    </lineage>
</organism>
<reference evidence="11 12" key="1">
    <citation type="submission" date="2021-04" db="EMBL/GenBank/DDBJ databases">
        <title>The genome sequence of type strain Ideonella paludis KCTC 32238.</title>
        <authorList>
            <person name="Liu Y."/>
        </authorList>
    </citation>
    <scope>NUCLEOTIDE SEQUENCE [LARGE SCALE GENOMIC DNA]</scope>
    <source>
        <strain evidence="11 12">KCTC 32238</strain>
    </source>
</reference>
<dbReference type="Proteomes" id="UP000672097">
    <property type="component" value="Unassembled WGS sequence"/>
</dbReference>
<evidence type="ECO:0000256" key="2">
    <source>
        <dbReference type="ARBA" id="ARBA00007208"/>
    </source>
</evidence>
<keyword evidence="5" id="KW-1003">Cell membrane</keyword>
<name>A0ABS5DW65_9BURK</name>
<evidence type="ECO:0000256" key="6">
    <source>
        <dbReference type="ARBA" id="ARBA00022519"/>
    </source>
</evidence>
<proteinExistence type="inferred from homology"/>
<keyword evidence="7" id="KW-0812">Transmembrane</keyword>
<evidence type="ECO:0000256" key="10">
    <source>
        <dbReference type="ARBA" id="ARBA00030772"/>
    </source>
</evidence>
<gene>
    <name evidence="11" type="primary">gspN</name>
    <name evidence="11" type="ORF">KAK11_08650</name>
</gene>
<dbReference type="RefSeq" id="WP_210808311.1">
    <property type="nucleotide sequence ID" value="NZ_JAGQDG010000003.1"/>
</dbReference>
<evidence type="ECO:0000256" key="3">
    <source>
        <dbReference type="ARBA" id="ARBA00021563"/>
    </source>
</evidence>
<dbReference type="InterPro" id="IPR022792">
    <property type="entry name" value="T2SS_protein-GspN"/>
</dbReference>
<dbReference type="Pfam" id="PF01203">
    <property type="entry name" value="T2SSN"/>
    <property type="match status" value="1"/>
</dbReference>
<keyword evidence="8" id="KW-0653">Protein transport</keyword>
<evidence type="ECO:0000256" key="1">
    <source>
        <dbReference type="ARBA" id="ARBA00004533"/>
    </source>
</evidence>
<evidence type="ECO:0000256" key="8">
    <source>
        <dbReference type="ARBA" id="ARBA00022927"/>
    </source>
</evidence>
<comment type="subcellular location">
    <subcellularLocation>
        <location evidence="1">Cell inner membrane</location>
    </subcellularLocation>
</comment>
<protein>
    <recommendedName>
        <fullName evidence="3">Type II secretion system protein N</fullName>
    </recommendedName>
    <alternativeName>
        <fullName evidence="10">General secretion pathway protein N</fullName>
    </alternativeName>
</protein>
<evidence type="ECO:0000256" key="7">
    <source>
        <dbReference type="ARBA" id="ARBA00022692"/>
    </source>
</evidence>
<keyword evidence="12" id="KW-1185">Reference proteome</keyword>
<evidence type="ECO:0000256" key="5">
    <source>
        <dbReference type="ARBA" id="ARBA00022475"/>
    </source>
</evidence>
<keyword evidence="9" id="KW-0472">Membrane</keyword>
<evidence type="ECO:0000313" key="11">
    <source>
        <dbReference type="EMBL" id="MBQ0935394.1"/>
    </source>
</evidence>
<sequence length="269" mass="27735">MTRNSPPRRQRASLWALGGALLGAVLGAVAFAPAAWLAQAVQSASNGRLLLADAQGTVWNGHALMVLTGGPGSRDAAVLPSRLEWRLGASGQGLKLDLAQACCMAPDVSLTLSPGWGQWRVGIQTGASKEIGQWPAGWLEGLGAPLNTLRPAGHLRLSAHDASVMRKGQGAALSGRLELDLLQTSSRLSTLDPLGSYKLTLTGDPSGATLVNLRTLDGALQLSGQGQVDAKGLHLRGEARASSGQEAALNNLLNIIGRRNGAASVLSIG</sequence>
<evidence type="ECO:0000313" key="12">
    <source>
        <dbReference type="Proteomes" id="UP000672097"/>
    </source>
</evidence>
<evidence type="ECO:0000256" key="4">
    <source>
        <dbReference type="ARBA" id="ARBA00022448"/>
    </source>
</evidence>
<keyword evidence="4" id="KW-0813">Transport</keyword>
<evidence type="ECO:0000256" key="9">
    <source>
        <dbReference type="ARBA" id="ARBA00023136"/>
    </source>
</evidence>